<evidence type="ECO:0000313" key="2">
    <source>
        <dbReference type="EMBL" id="CAB4156562.1"/>
    </source>
</evidence>
<gene>
    <name evidence="2" type="ORF">UFOVP661_67</name>
</gene>
<name>A0A6J5ND49_9CAUD</name>
<reference evidence="2" key="1">
    <citation type="submission" date="2020-04" db="EMBL/GenBank/DDBJ databases">
        <authorList>
            <person name="Chiriac C."/>
            <person name="Salcher M."/>
            <person name="Ghai R."/>
            <person name="Kavagutti S V."/>
        </authorList>
    </citation>
    <scope>NUCLEOTIDE SEQUENCE</scope>
</reference>
<keyword evidence="1" id="KW-0472">Membrane</keyword>
<feature type="transmembrane region" description="Helical" evidence="1">
    <location>
        <begin position="6"/>
        <end position="26"/>
    </location>
</feature>
<proteinExistence type="predicted"/>
<protein>
    <submittedName>
        <fullName evidence="2">Uncharacterized protein</fullName>
    </submittedName>
</protein>
<keyword evidence="1" id="KW-1133">Transmembrane helix</keyword>
<accession>A0A6J5ND49</accession>
<organism evidence="2">
    <name type="scientific">uncultured Caudovirales phage</name>
    <dbReference type="NCBI Taxonomy" id="2100421"/>
    <lineage>
        <taxon>Viruses</taxon>
        <taxon>Duplodnaviria</taxon>
        <taxon>Heunggongvirae</taxon>
        <taxon>Uroviricota</taxon>
        <taxon>Caudoviricetes</taxon>
        <taxon>Peduoviridae</taxon>
        <taxon>Maltschvirus</taxon>
        <taxon>Maltschvirus maltsch</taxon>
    </lineage>
</organism>
<sequence>MDPQALLNVAVGVVLAGMGWFGRQLWDAVKELRTDLHRLETSLPTTYLRRDEFRDGIKEIKELFTEVFRKIDDLKDRKVDK</sequence>
<evidence type="ECO:0000256" key="1">
    <source>
        <dbReference type="SAM" id="Phobius"/>
    </source>
</evidence>
<keyword evidence="1" id="KW-0812">Transmembrane</keyword>
<dbReference type="EMBL" id="LR796642">
    <property type="protein sequence ID" value="CAB4156562.1"/>
    <property type="molecule type" value="Genomic_DNA"/>
</dbReference>